<dbReference type="PANTHER" id="PTHR12790">
    <property type="entry name" value="TRANSCRIPTION INITIATION FACTOR IA RRN3"/>
    <property type="match status" value="1"/>
</dbReference>
<dbReference type="GO" id="GO:0005634">
    <property type="term" value="C:nucleus"/>
    <property type="evidence" value="ECO:0007669"/>
    <property type="project" value="TreeGrafter"/>
</dbReference>
<accession>A0AAV9Y021</accession>
<keyword evidence="4" id="KW-1185">Reference proteome</keyword>
<name>A0AAV9Y021_9CRYT</name>
<evidence type="ECO:0000256" key="1">
    <source>
        <dbReference type="ARBA" id="ARBA00010098"/>
    </source>
</evidence>
<feature type="compositionally biased region" description="Basic and acidic residues" evidence="2">
    <location>
        <begin position="803"/>
        <end position="812"/>
    </location>
</feature>
<dbReference type="Proteomes" id="UP001311799">
    <property type="component" value="Unassembled WGS sequence"/>
</dbReference>
<comment type="caution">
    <text evidence="3">The sequence shown here is derived from an EMBL/GenBank/DDBJ whole genome shotgun (WGS) entry which is preliminary data.</text>
</comment>
<dbReference type="AlphaFoldDB" id="A0AAV9Y021"/>
<dbReference type="GO" id="GO:0001181">
    <property type="term" value="F:RNA polymerase I general transcription initiation factor activity"/>
    <property type="evidence" value="ECO:0007669"/>
    <property type="project" value="InterPro"/>
</dbReference>
<dbReference type="GO" id="GO:0001042">
    <property type="term" value="F:RNA polymerase I core binding"/>
    <property type="evidence" value="ECO:0007669"/>
    <property type="project" value="TreeGrafter"/>
</dbReference>
<dbReference type="InterPro" id="IPR007991">
    <property type="entry name" value="RNA_pol_I_trans_ini_fac_RRN3"/>
</dbReference>
<dbReference type="PANTHER" id="PTHR12790:SF0">
    <property type="entry name" value="RNA POLYMERASE I-SPECIFIC TRANSCRIPTION INITIATION FACTOR RRN3-RELATED"/>
    <property type="match status" value="1"/>
</dbReference>
<dbReference type="GO" id="GO:0006361">
    <property type="term" value="P:transcription initiation at RNA polymerase I promoter"/>
    <property type="evidence" value="ECO:0007669"/>
    <property type="project" value="InterPro"/>
</dbReference>
<dbReference type="EMBL" id="JAWDEY010000035">
    <property type="protein sequence ID" value="KAK6588046.1"/>
    <property type="molecule type" value="Genomic_DNA"/>
</dbReference>
<feature type="region of interest" description="Disordered" evidence="2">
    <location>
        <begin position="891"/>
        <end position="916"/>
    </location>
</feature>
<sequence>MEKGSTVYNEILEFDFYSCSEKEYGELVHSVIDNIVPSEINVDKIFEVLKKKLIIQDGGKIGVSIGSRGQSQKESETIKDIVVSDNVYFDCRFSLRKEIKKIIQNAKINSKITDERELLILKYVFSKDYQEEYEFYIVRHPNPDYNGCRTIAIGKGSSFDENIKDDNSNNSFLSKLVPLNYVSCVNKIRSKWEHSGRLIVNLMYSILNIIPRSIKQYIAVFQEIYPLSQRNSIDSYLLYFRILQYGIKLVPASTNILIRFLMDKLISLESEVNTDNPNLYTNERYEKWRQEELHNLAIRIKKGEFKDIISAKNYIQNDDLLRKEFSDKFTEEDINKNVQIIDILMVELFEFINDVCENGLKYRDYFENVKYEQLNNNNINKNTSQKLFVDSKVSRDSMLSGGVLSSSDFESSAVEDSIVSSSCFGSEYGKKEEQLYKQCVDLANTILEVYETKILSLQTCCFINYIPIYIISNNFNWCERYFQINFKKLFNPLETLMVRKMSVDYIISFILNYKVSSNFKFYIPCVKYLMQFLHEFVAHWNMERTNKYSYNSNNDDGYCSNKKKPAISKYNSNNLKNLFELYCHVVSSLCWLFSVISISCISHLDETKENVSSIDNNDIDLLFVLESLFNPNRGFISFVLFGSLSPLESIDPKTPTVFYKSAILLLNKIVEIQKDKDNSFCNHSNIEIIKNIKLYQYLNSVKLVKNLFEKNQESASQLDYIPNKFLSKILLRHSDMYINSLFIPKKSTVSLNSVNRIALNANIDINPLIDAIDKNREETNTNHEIDCNCESKQNENPQNLAENKGKSEDKSSVENTYGKMKSSILPQQSLWESVWGSVPVSQEELESDLYITKNKKLRVNCGIGGNTYYVGNISNIGGFSRFEKINDDSPLKNNFQSRNPIQKSNRRMPSKVNSNGKNPSLLEIILSSEAYKRSKISITPCERKKITPRRTLS</sequence>
<feature type="region of interest" description="Disordered" evidence="2">
    <location>
        <begin position="787"/>
        <end position="818"/>
    </location>
</feature>
<dbReference type="Pfam" id="PF05327">
    <property type="entry name" value="RRN3"/>
    <property type="match status" value="1"/>
</dbReference>
<evidence type="ECO:0000313" key="3">
    <source>
        <dbReference type="EMBL" id="KAK6588046.1"/>
    </source>
</evidence>
<reference evidence="3 4" key="1">
    <citation type="submission" date="2023-10" db="EMBL/GenBank/DDBJ databases">
        <title>Comparative genomics analysis reveals potential genetic determinants of host preference in Cryptosporidium xiaoi.</title>
        <authorList>
            <person name="Xiao L."/>
            <person name="Li J."/>
        </authorList>
    </citation>
    <scope>NUCLEOTIDE SEQUENCE [LARGE SCALE GENOMIC DNA]</scope>
    <source>
        <strain evidence="3 4">52996</strain>
    </source>
</reference>
<gene>
    <name evidence="3" type="ORF">RS030_71097</name>
</gene>
<evidence type="ECO:0000256" key="2">
    <source>
        <dbReference type="SAM" id="MobiDB-lite"/>
    </source>
</evidence>
<organism evidence="3 4">
    <name type="scientific">Cryptosporidium xiaoi</name>
    <dbReference type="NCBI Taxonomy" id="659607"/>
    <lineage>
        <taxon>Eukaryota</taxon>
        <taxon>Sar</taxon>
        <taxon>Alveolata</taxon>
        <taxon>Apicomplexa</taxon>
        <taxon>Conoidasida</taxon>
        <taxon>Coccidia</taxon>
        <taxon>Eucoccidiorida</taxon>
        <taxon>Eimeriorina</taxon>
        <taxon>Cryptosporidiidae</taxon>
        <taxon>Cryptosporidium</taxon>
    </lineage>
</organism>
<comment type="similarity">
    <text evidence="1">Belongs to the RRN3 family.</text>
</comment>
<protein>
    <submittedName>
        <fullName evidence="3">Uncharacterized protein</fullName>
    </submittedName>
</protein>
<proteinExistence type="inferred from homology"/>
<evidence type="ECO:0000313" key="4">
    <source>
        <dbReference type="Proteomes" id="UP001311799"/>
    </source>
</evidence>
<feature type="compositionally biased region" description="Polar residues" evidence="2">
    <location>
        <begin position="891"/>
        <end position="903"/>
    </location>
</feature>
<feature type="compositionally biased region" description="Polar residues" evidence="2">
    <location>
        <begin position="790"/>
        <end position="801"/>
    </location>
</feature>